<evidence type="ECO:0000313" key="2">
    <source>
        <dbReference type="Proteomes" id="UP000053097"/>
    </source>
</evidence>
<dbReference type="EMBL" id="KK107183">
    <property type="protein sequence ID" value="EZA55863.1"/>
    <property type="molecule type" value="Genomic_DNA"/>
</dbReference>
<keyword evidence="2" id="KW-1185">Reference proteome</keyword>
<organism evidence="1 2">
    <name type="scientific">Ooceraea biroi</name>
    <name type="common">Clonal raider ant</name>
    <name type="synonym">Cerapachys biroi</name>
    <dbReference type="NCBI Taxonomy" id="2015173"/>
    <lineage>
        <taxon>Eukaryota</taxon>
        <taxon>Metazoa</taxon>
        <taxon>Ecdysozoa</taxon>
        <taxon>Arthropoda</taxon>
        <taxon>Hexapoda</taxon>
        <taxon>Insecta</taxon>
        <taxon>Pterygota</taxon>
        <taxon>Neoptera</taxon>
        <taxon>Endopterygota</taxon>
        <taxon>Hymenoptera</taxon>
        <taxon>Apocrita</taxon>
        <taxon>Aculeata</taxon>
        <taxon>Formicoidea</taxon>
        <taxon>Formicidae</taxon>
        <taxon>Dorylinae</taxon>
        <taxon>Ooceraea</taxon>
    </lineage>
</organism>
<name>A0A026WIQ9_OOCBI</name>
<dbReference type="Proteomes" id="UP000053097">
    <property type="component" value="Unassembled WGS sequence"/>
</dbReference>
<dbReference type="AlphaFoldDB" id="A0A026WIQ9"/>
<protein>
    <submittedName>
        <fullName evidence="1">Uncharacterized protein</fullName>
    </submittedName>
</protein>
<sequence length="57" mass="6487">MNRTMFFSRVRVFLTDVISAITSLWPASSLRRSMSSVRNFCCRSMPDAKVLLSASVR</sequence>
<evidence type="ECO:0000313" key="1">
    <source>
        <dbReference type="EMBL" id="EZA55863.1"/>
    </source>
</evidence>
<gene>
    <name evidence="1" type="ORF">X777_04082</name>
</gene>
<accession>A0A026WIQ9</accession>
<reference evidence="1 2" key="1">
    <citation type="journal article" date="2014" name="Curr. Biol.">
        <title>The genome of the clonal raider ant Cerapachys biroi.</title>
        <authorList>
            <person name="Oxley P.R."/>
            <person name="Ji L."/>
            <person name="Fetter-Pruneda I."/>
            <person name="McKenzie S.K."/>
            <person name="Li C."/>
            <person name="Hu H."/>
            <person name="Zhang G."/>
            <person name="Kronauer D.J."/>
        </authorList>
    </citation>
    <scope>NUCLEOTIDE SEQUENCE [LARGE SCALE GENOMIC DNA]</scope>
</reference>
<proteinExistence type="predicted"/>